<evidence type="ECO:0000256" key="2">
    <source>
        <dbReference type="SAM" id="SignalP"/>
    </source>
</evidence>
<organism evidence="3 4">
    <name type="scientific">Chondromyces apiculatus DSM 436</name>
    <dbReference type="NCBI Taxonomy" id="1192034"/>
    <lineage>
        <taxon>Bacteria</taxon>
        <taxon>Pseudomonadati</taxon>
        <taxon>Myxococcota</taxon>
        <taxon>Polyangia</taxon>
        <taxon>Polyangiales</taxon>
        <taxon>Polyangiaceae</taxon>
        <taxon>Chondromyces</taxon>
    </lineage>
</organism>
<comment type="caution">
    <text evidence="3">The sequence shown here is derived from an EMBL/GenBank/DDBJ whole genome shotgun (WGS) entry which is preliminary data.</text>
</comment>
<dbReference type="Proteomes" id="UP000019678">
    <property type="component" value="Unassembled WGS sequence"/>
</dbReference>
<dbReference type="EMBL" id="ASRX01000009">
    <property type="protein sequence ID" value="EYF07568.1"/>
    <property type="molecule type" value="Genomic_DNA"/>
</dbReference>
<feature type="compositionally biased region" description="Acidic residues" evidence="1">
    <location>
        <begin position="57"/>
        <end position="69"/>
    </location>
</feature>
<proteinExistence type="predicted"/>
<dbReference type="STRING" id="1192034.CAP_8691"/>
<sequence>MLGPEGSTMRIHGMALLLAAAVTPLACAQGMQLDESTEALQENDGQGEVDEATAVDADTGTDADTEEASTGDKQLQGAATACTPGHGRACYTGLASTRDVGACSGGIEICFSDGSGYGPCEHEVLPAEETCANDIDDDCDGAVNEGCECTPGDTEPCYNGPPGTEGVGICQAGMRTCTEEGTWSPACVGEVQPSLREDLNSPYDDDCTGTPHDSLCEQNGILTCPSGNCMQVPHCSNAGGIVACAFPWECLP</sequence>
<dbReference type="AlphaFoldDB" id="A0A017TE72"/>
<keyword evidence="4" id="KW-1185">Reference proteome</keyword>
<name>A0A017TE72_9BACT</name>
<gene>
    <name evidence="3" type="ORF">CAP_8691</name>
</gene>
<feature type="chain" id="PRO_5001500245" evidence="2">
    <location>
        <begin position="29"/>
        <end position="252"/>
    </location>
</feature>
<dbReference type="eggNOG" id="COG1520">
    <property type="taxonomic scope" value="Bacteria"/>
</dbReference>
<evidence type="ECO:0000313" key="4">
    <source>
        <dbReference type="Proteomes" id="UP000019678"/>
    </source>
</evidence>
<reference evidence="3 4" key="1">
    <citation type="submission" date="2013-05" db="EMBL/GenBank/DDBJ databases">
        <title>Genome assembly of Chondromyces apiculatus DSM 436.</title>
        <authorList>
            <person name="Sharma G."/>
            <person name="Khatri I."/>
            <person name="Kaur C."/>
            <person name="Mayilraj S."/>
            <person name="Subramanian S."/>
        </authorList>
    </citation>
    <scope>NUCLEOTIDE SEQUENCE [LARGE SCALE GENOMIC DNA]</scope>
    <source>
        <strain evidence="3 4">DSM 436</strain>
    </source>
</reference>
<protein>
    <submittedName>
        <fullName evidence="3">Uncharacterized protein</fullName>
    </submittedName>
</protein>
<accession>A0A017TE72</accession>
<keyword evidence="2" id="KW-0732">Signal</keyword>
<feature type="signal peptide" evidence="2">
    <location>
        <begin position="1"/>
        <end position="28"/>
    </location>
</feature>
<feature type="region of interest" description="Disordered" evidence="1">
    <location>
        <begin position="57"/>
        <end position="77"/>
    </location>
</feature>
<evidence type="ECO:0000313" key="3">
    <source>
        <dbReference type="EMBL" id="EYF07568.1"/>
    </source>
</evidence>
<evidence type="ECO:0000256" key="1">
    <source>
        <dbReference type="SAM" id="MobiDB-lite"/>
    </source>
</evidence>